<feature type="transmembrane region" description="Helical" evidence="7">
    <location>
        <begin position="370"/>
        <end position="391"/>
    </location>
</feature>
<keyword evidence="10" id="KW-1185">Reference proteome</keyword>
<feature type="transmembrane region" description="Helical" evidence="7">
    <location>
        <begin position="585"/>
        <end position="604"/>
    </location>
</feature>
<feature type="transmembrane region" description="Helical" evidence="7">
    <location>
        <begin position="299"/>
        <end position="319"/>
    </location>
</feature>
<evidence type="ECO:0000256" key="3">
    <source>
        <dbReference type="ARBA" id="ARBA00022692"/>
    </source>
</evidence>
<name>A0A085MLT5_9BILA</name>
<evidence type="ECO:0008006" key="11">
    <source>
        <dbReference type="Google" id="ProtNLM"/>
    </source>
</evidence>
<protein>
    <recommendedName>
        <fullName evidence="11">Transmembrane protein 39A</fullName>
    </recommendedName>
</protein>
<evidence type="ECO:0000256" key="7">
    <source>
        <dbReference type="SAM" id="Phobius"/>
    </source>
</evidence>
<accession>A0A085MLT5</accession>
<feature type="non-terminal residue" evidence="8">
    <location>
        <position position="653"/>
    </location>
</feature>
<evidence type="ECO:0000256" key="5">
    <source>
        <dbReference type="ARBA" id="ARBA00023136"/>
    </source>
</evidence>
<comment type="subcellular location">
    <subcellularLocation>
        <location evidence="1">Membrane</location>
        <topology evidence="1">Multi-pass membrane protein</topology>
    </subcellularLocation>
</comment>
<keyword evidence="4 7" id="KW-1133">Transmembrane helix</keyword>
<dbReference type="Proteomes" id="UP000030764">
    <property type="component" value="Unassembled WGS sequence"/>
</dbReference>
<evidence type="ECO:0000256" key="4">
    <source>
        <dbReference type="ARBA" id="ARBA00022989"/>
    </source>
</evidence>
<evidence type="ECO:0000256" key="6">
    <source>
        <dbReference type="SAM" id="Coils"/>
    </source>
</evidence>
<feature type="coiled-coil region" evidence="6">
    <location>
        <begin position="65"/>
        <end position="106"/>
    </location>
</feature>
<gene>
    <name evidence="8" type="ORF">M513_00944</name>
    <name evidence="9" type="ORF">M514_00944</name>
</gene>
<evidence type="ECO:0000313" key="8">
    <source>
        <dbReference type="EMBL" id="KFD58181.1"/>
    </source>
</evidence>
<dbReference type="Pfam" id="PF10271">
    <property type="entry name" value="Tmp39"/>
    <property type="match status" value="1"/>
</dbReference>
<keyword evidence="3 7" id="KW-0812">Transmembrane</keyword>
<feature type="transmembrane region" description="Helical" evidence="7">
    <location>
        <begin position="454"/>
        <end position="475"/>
    </location>
</feature>
<dbReference type="EMBL" id="KL367487">
    <property type="protein sequence ID" value="KFD70444.1"/>
    <property type="molecule type" value="Genomic_DNA"/>
</dbReference>
<dbReference type="InterPro" id="IPR019397">
    <property type="entry name" value="Uncharacterised_TMEM39"/>
</dbReference>
<feature type="transmembrane region" description="Helical" evidence="7">
    <location>
        <begin position="610"/>
        <end position="631"/>
    </location>
</feature>
<feature type="non-terminal residue" evidence="8">
    <location>
        <position position="1"/>
    </location>
</feature>
<reference evidence="8 10" key="1">
    <citation type="journal article" date="2014" name="Nat. Genet.">
        <title>Genome and transcriptome of the porcine whipworm Trichuris suis.</title>
        <authorList>
            <person name="Jex A.R."/>
            <person name="Nejsum P."/>
            <person name="Schwarz E.M."/>
            <person name="Hu L."/>
            <person name="Young N.D."/>
            <person name="Hall R.S."/>
            <person name="Korhonen P.K."/>
            <person name="Liao S."/>
            <person name="Thamsborg S."/>
            <person name="Xia J."/>
            <person name="Xu P."/>
            <person name="Wang S."/>
            <person name="Scheerlinck J.P."/>
            <person name="Hofmann A."/>
            <person name="Sternberg P.W."/>
            <person name="Wang J."/>
            <person name="Gasser R.B."/>
        </authorList>
    </citation>
    <scope>NUCLEOTIDE SEQUENCE [LARGE SCALE GENOMIC DNA]</scope>
    <source>
        <strain evidence="9">DCEP-RM93F</strain>
        <strain evidence="8">DCEP-RM93M</strain>
    </source>
</reference>
<keyword evidence="5 7" id="KW-0472">Membrane</keyword>
<organism evidence="8 10">
    <name type="scientific">Trichuris suis</name>
    <name type="common">pig whipworm</name>
    <dbReference type="NCBI Taxonomy" id="68888"/>
    <lineage>
        <taxon>Eukaryota</taxon>
        <taxon>Metazoa</taxon>
        <taxon>Ecdysozoa</taxon>
        <taxon>Nematoda</taxon>
        <taxon>Enoplea</taxon>
        <taxon>Dorylaimia</taxon>
        <taxon>Trichinellida</taxon>
        <taxon>Trichuridae</taxon>
        <taxon>Trichuris</taxon>
    </lineage>
</organism>
<comment type="similarity">
    <text evidence="2">Belongs to the TMEM39 family.</text>
</comment>
<evidence type="ECO:0000256" key="1">
    <source>
        <dbReference type="ARBA" id="ARBA00004141"/>
    </source>
</evidence>
<evidence type="ECO:0000313" key="9">
    <source>
        <dbReference type="EMBL" id="KFD70444.1"/>
    </source>
</evidence>
<sequence length="653" mass="75364">LFAFFATFEGLLDANGVQTVNHKDEVILTCYKTSYIRSFPWIMHFDGMTDFADNTNGSSSFDSRSRAFLKEMERLRNEMDELIRRRADLEQRIQEKMAELAESRARLSFLRRIQDMIYNDEPRCFCPRADVFCRCFSNRVITDSPNNPSTCRRNGSIEMATDPGIRMFPEAKLVGSSFPALLFAARSHACKSHLALPDSMMPFGRRSCHRTVSKALSDDGSRAVNKSPGTVANGVESLSSGTVTLQHPVFPDIPMVQGELFFECTLFLYSVLVLFLQYLNLYKTLWWLPNSYTHHALKFHMIDLYVLSCVGLILGRRVIWCFLKRLTFISASCSKKWTFGLLFLEWSLKVPAVGAILTSFSFSFVHVFTFYSRLTLTYLVYPCLAYVLLFYHDLTALFNQSDRPWATRLWSYLCENPAAESKMPIHVCSVEPNRIREEANILVVEVYNRFKQSLFAAFTTVYYAVFIPCGFAPSYLYIDYWWVSEMAAVVFFTAFTLYVAYLFPIQLCDQMHRCAIHLGLWVRVKNFRVSQMLHTVWSDTLLWPDGCVIKHNKRIYRGEGPCVAAQPDSDDQRRFHMIFGDPHRVMNFLCLVSASLIVAQFLMLVHSIEWQHIVSLVLLMFANYVLLFKIFKDKVILGRIHCGSNRLLAQKIK</sequence>
<feature type="transmembrane region" description="Helical" evidence="7">
    <location>
        <begin position="339"/>
        <end position="364"/>
    </location>
</feature>
<proteinExistence type="inferred from homology"/>
<dbReference type="GO" id="GO:0016020">
    <property type="term" value="C:membrane"/>
    <property type="evidence" value="ECO:0007669"/>
    <property type="project" value="UniProtKB-SubCell"/>
</dbReference>
<feature type="transmembrane region" description="Helical" evidence="7">
    <location>
        <begin position="481"/>
        <end position="503"/>
    </location>
</feature>
<dbReference type="PANTHER" id="PTHR12995:SF4">
    <property type="entry name" value="FI21814P1"/>
    <property type="match status" value="1"/>
</dbReference>
<dbReference type="Proteomes" id="UP000030758">
    <property type="component" value="Unassembled WGS sequence"/>
</dbReference>
<dbReference type="EMBL" id="KL363185">
    <property type="protein sequence ID" value="KFD58181.1"/>
    <property type="molecule type" value="Genomic_DNA"/>
</dbReference>
<evidence type="ECO:0000256" key="2">
    <source>
        <dbReference type="ARBA" id="ARBA00010737"/>
    </source>
</evidence>
<feature type="transmembrane region" description="Helical" evidence="7">
    <location>
        <begin position="260"/>
        <end position="279"/>
    </location>
</feature>
<dbReference type="PANTHER" id="PTHR12995">
    <property type="entry name" value="FI21814P1"/>
    <property type="match status" value="1"/>
</dbReference>
<evidence type="ECO:0000313" key="10">
    <source>
        <dbReference type="Proteomes" id="UP000030764"/>
    </source>
</evidence>
<dbReference type="AlphaFoldDB" id="A0A085MLT5"/>
<keyword evidence="6" id="KW-0175">Coiled coil</keyword>